<dbReference type="Pfam" id="PF01794">
    <property type="entry name" value="Ferric_reduct"/>
    <property type="match status" value="1"/>
</dbReference>
<evidence type="ECO:0000256" key="4">
    <source>
        <dbReference type="ARBA" id="ARBA00022989"/>
    </source>
</evidence>
<evidence type="ECO:0000256" key="6">
    <source>
        <dbReference type="ARBA" id="ARBA00023136"/>
    </source>
</evidence>
<evidence type="ECO:0000256" key="1">
    <source>
        <dbReference type="ARBA" id="ARBA00004141"/>
    </source>
</evidence>
<keyword evidence="3 7" id="KW-0812">Transmembrane</keyword>
<feature type="transmembrane region" description="Helical" evidence="7">
    <location>
        <begin position="89"/>
        <end position="106"/>
    </location>
</feature>
<proteinExistence type="predicted"/>
<evidence type="ECO:0000256" key="7">
    <source>
        <dbReference type="SAM" id="Phobius"/>
    </source>
</evidence>
<keyword evidence="4 7" id="KW-1133">Transmembrane helix</keyword>
<gene>
    <name evidence="9" type="ORF">BN850_0081180</name>
</gene>
<comment type="caution">
    <text evidence="9">The sequence shown here is derived from an EMBL/GenBank/DDBJ whole genome shotgun (WGS) entry which is preliminary data.</text>
</comment>
<organism evidence="9">
    <name type="scientific">Fusarium clavum</name>
    <dbReference type="NCBI Taxonomy" id="2594811"/>
    <lineage>
        <taxon>Eukaryota</taxon>
        <taxon>Fungi</taxon>
        <taxon>Dikarya</taxon>
        <taxon>Ascomycota</taxon>
        <taxon>Pezizomycotina</taxon>
        <taxon>Sordariomycetes</taxon>
        <taxon>Hypocreomycetidae</taxon>
        <taxon>Hypocreales</taxon>
        <taxon>Nectriaceae</taxon>
        <taxon>Fusarium</taxon>
        <taxon>Fusarium incarnatum-equiseti species complex</taxon>
    </lineage>
</organism>
<keyword evidence="6 7" id="KW-0472">Membrane</keyword>
<keyword evidence="5" id="KW-0406">Ion transport</keyword>
<dbReference type="GO" id="GO:0015677">
    <property type="term" value="P:copper ion import"/>
    <property type="evidence" value="ECO:0007669"/>
    <property type="project" value="TreeGrafter"/>
</dbReference>
<dbReference type="GO" id="GO:0005886">
    <property type="term" value="C:plasma membrane"/>
    <property type="evidence" value="ECO:0007669"/>
    <property type="project" value="TreeGrafter"/>
</dbReference>
<dbReference type="PANTHER" id="PTHR32361:SF9">
    <property type="entry name" value="FERRIC REDUCTASE TRANSMEMBRANE COMPONENT 3-RELATED"/>
    <property type="match status" value="1"/>
</dbReference>
<feature type="transmembrane region" description="Helical" evidence="7">
    <location>
        <begin position="59"/>
        <end position="82"/>
    </location>
</feature>
<reference evidence="9" key="1">
    <citation type="submission" date="2013-05" db="EMBL/GenBank/DDBJ databases">
        <title>Draft genome sequences of six wheat associated Fusarium spp. isolates.</title>
        <authorList>
            <person name="Moolhuijzen P.M."/>
            <person name="Manners J.M."/>
            <person name="Wilcox S."/>
            <person name="Bellgard M.I."/>
            <person name="Gardiner D.M."/>
        </authorList>
    </citation>
    <scope>NUCLEOTIDE SEQUENCE</scope>
    <source>
        <strain evidence="9">CS3069</strain>
    </source>
</reference>
<dbReference type="EMBL" id="CBMI010002358">
    <property type="protein sequence ID" value="CEG04904.1"/>
    <property type="molecule type" value="Genomic_DNA"/>
</dbReference>
<protein>
    <submittedName>
        <fullName evidence="9">WGS project CBMI000000000 data, contig CS3069_c002360</fullName>
    </submittedName>
</protein>
<keyword evidence="2" id="KW-0813">Transport</keyword>
<dbReference type="PANTHER" id="PTHR32361">
    <property type="entry name" value="FERRIC/CUPRIC REDUCTASE TRANSMEMBRANE COMPONENT"/>
    <property type="match status" value="1"/>
</dbReference>
<evidence type="ECO:0000256" key="2">
    <source>
        <dbReference type="ARBA" id="ARBA00022448"/>
    </source>
</evidence>
<dbReference type="InterPro" id="IPR013130">
    <property type="entry name" value="Fe3_Rdtase_TM_dom"/>
</dbReference>
<dbReference type="GO" id="GO:0006826">
    <property type="term" value="P:iron ion transport"/>
    <property type="evidence" value="ECO:0007669"/>
    <property type="project" value="TreeGrafter"/>
</dbReference>
<sequence>MRNNIVIWLTGWDFKTYNNFHRWVARIATVQAVVHSIGYIIIIFQRGGWDYFWKISNLTFWWTGELATIFICLLVGLSFFYVRRVQYEFFLISHVILSVLVLVTMLR</sequence>
<dbReference type="AlphaFoldDB" id="A0A090MCT6"/>
<dbReference type="GO" id="GO:0006879">
    <property type="term" value="P:intracellular iron ion homeostasis"/>
    <property type="evidence" value="ECO:0007669"/>
    <property type="project" value="TreeGrafter"/>
</dbReference>
<evidence type="ECO:0000256" key="5">
    <source>
        <dbReference type="ARBA" id="ARBA00023065"/>
    </source>
</evidence>
<dbReference type="InterPro" id="IPR051410">
    <property type="entry name" value="Ferric/Cupric_Reductase"/>
</dbReference>
<feature type="domain" description="Ferric oxidoreductase" evidence="8">
    <location>
        <begin position="1"/>
        <end position="104"/>
    </location>
</feature>
<comment type="subcellular location">
    <subcellularLocation>
        <location evidence="1">Membrane</location>
        <topology evidence="1">Multi-pass membrane protein</topology>
    </subcellularLocation>
</comment>
<evidence type="ECO:0000313" key="9">
    <source>
        <dbReference type="EMBL" id="CEG04904.1"/>
    </source>
</evidence>
<accession>A0A090MCT6</accession>
<evidence type="ECO:0000259" key="8">
    <source>
        <dbReference type="Pfam" id="PF01794"/>
    </source>
</evidence>
<dbReference type="GO" id="GO:0000293">
    <property type="term" value="F:ferric-chelate reductase activity"/>
    <property type="evidence" value="ECO:0007669"/>
    <property type="project" value="TreeGrafter"/>
</dbReference>
<evidence type="ECO:0000256" key="3">
    <source>
        <dbReference type="ARBA" id="ARBA00022692"/>
    </source>
</evidence>
<feature type="transmembrane region" description="Helical" evidence="7">
    <location>
        <begin position="23"/>
        <end position="44"/>
    </location>
</feature>
<name>A0A090MCT6_9HYPO</name>